<organism evidence="6 7">
    <name type="scientific">Parashewanella spongiae</name>
    <dbReference type="NCBI Taxonomy" id="342950"/>
    <lineage>
        <taxon>Bacteria</taxon>
        <taxon>Pseudomonadati</taxon>
        <taxon>Pseudomonadota</taxon>
        <taxon>Gammaproteobacteria</taxon>
        <taxon>Alteromonadales</taxon>
        <taxon>Shewanellaceae</taxon>
        <taxon>Parashewanella</taxon>
    </lineage>
</organism>
<accession>A0A3A6TVQ2</accession>
<evidence type="ECO:0000313" key="7">
    <source>
        <dbReference type="Proteomes" id="UP000273022"/>
    </source>
</evidence>
<dbReference type="GO" id="GO:0016020">
    <property type="term" value="C:membrane"/>
    <property type="evidence" value="ECO:0007669"/>
    <property type="project" value="UniProtKB-SubCell"/>
</dbReference>
<comment type="subcellular location">
    <subcellularLocation>
        <location evidence="1">Membrane</location>
        <topology evidence="1">Multi-pass membrane protein</topology>
    </subcellularLocation>
</comment>
<gene>
    <name evidence="6" type="ORF">D5R81_11430</name>
</gene>
<dbReference type="OrthoDB" id="8752823at2"/>
<comment type="caution">
    <text evidence="6">The sequence shown here is derived from an EMBL/GenBank/DDBJ whole genome shotgun (WGS) entry which is preliminary data.</text>
</comment>
<evidence type="ECO:0000256" key="1">
    <source>
        <dbReference type="ARBA" id="ARBA00004141"/>
    </source>
</evidence>
<name>A0A3A6TVQ2_9GAMM</name>
<dbReference type="GO" id="GO:0030255">
    <property type="term" value="P:protein secretion by the type IV secretion system"/>
    <property type="evidence" value="ECO:0007669"/>
    <property type="project" value="InterPro"/>
</dbReference>
<evidence type="ECO:0000256" key="3">
    <source>
        <dbReference type="ARBA" id="ARBA00022989"/>
    </source>
</evidence>
<evidence type="ECO:0000256" key="5">
    <source>
        <dbReference type="SAM" id="Phobius"/>
    </source>
</evidence>
<keyword evidence="2 5" id="KW-0812">Transmembrane</keyword>
<dbReference type="Pfam" id="PF04610">
    <property type="entry name" value="TrbL"/>
    <property type="match status" value="1"/>
</dbReference>
<dbReference type="InterPro" id="IPR007688">
    <property type="entry name" value="Conjugal_tfr_TrbL/VirB6"/>
</dbReference>
<reference evidence="6 7" key="1">
    <citation type="submission" date="2018-09" db="EMBL/GenBank/DDBJ databases">
        <title>Phylogeny of the Shewanellaceae, and recommendation for two new genera, Pseudoshewanella and Parashewanella.</title>
        <authorList>
            <person name="Wang G."/>
        </authorList>
    </citation>
    <scope>NUCLEOTIDE SEQUENCE [LARGE SCALE GENOMIC DNA]</scope>
    <source>
        <strain evidence="6 7">KCTC 22492</strain>
    </source>
</reference>
<feature type="transmembrane region" description="Helical" evidence="5">
    <location>
        <begin position="174"/>
        <end position="195"/>
    </location>
</feature>
<keyword evidence="4 5" id="KW-0472">Membrane</keyword>
<feature type="transmembrane region" description="Helical" evidence="5">
    <location>
        <begin position="141"/>
        <end position="167"/>
    </location>
</feature>
<keyword evidence="3 5" id="KW-1133">Transmembrane helix</keyword>
<evidence type="ECO:0000313" key="6">
    <source>
        <dbReference type="EMBL" id="RJY13299.1"/>
    </source>
</evidence>
<dbReference type="AlphaFoldDB" id="A0A3A6TVQ2"/>
<dbReference type="Proteomes" id="UP000273022">
    <property type="component" value="Unassembled WGS sequence"/>
</dbReference>
<feature type="transmembrane region" description="Helical" evidence="5">
    <location>
        <begin position="263"/>
        <end position="283"/>
    </location>
</feature>
<keyword evidence="7" id="KW-1185">Reference proteome</keyword>
<dbReference type="RefSeq" id="WP_121853768.1">
    <property type="nucleotide sequence ID" value="NZ_CP037952.1"/>
</dbReference>
<dbReference type="EMBL" id="QYYH01000066">
    <property type="protein sequence ID" value="RJY13299.1"/>
    <property type="molecule type" value="Genomic_DNA"/>
</dbReference>
<evidence type="ECO:0000256" key="4">
    <source>
        <dbReference type="ARBA" id="ARBA00023136"/>
    </source>
</evidence>
<protein>
    <submittedName>
        <fullName evidence="6">Type IV secretion system protein</fullName>
    </submittedName>
</protein>
<sequence>MAAQSNLYQSIFHMVDHALNNYVQQGSVRLIDFLLPLFSSLMIIWISIWGFSLMMGKSDAPLQEGFFRILRVGFILALGLTASRYNQTVVTFLSDTPQTLASIVTGSSSQDAAALLDSLFSQIFALADTSWKQGGIMNGNFGMYFLAIAVVLIGSCLTLLVAFFILLSKVMVSILLAVGPAFFVLLLFQATQRFFESWLGMVLNFGFVLLLGVASGQLMTTVAADYLQQISSNHSTVSTLSDSSMLCVVLGLCILVMKQIPAMAAALGGGVAIAANGAIAHSLHSLRPTTLRNQYRNLRRDLNYTGQAIGLPLKPVGAGYHAYQQHFGGNSMSQRNGGTP</sequence>
<feature type="transmembrane region" description="Helical" evidence="5">
    <location>
        <begin position="33"/>
        <end position="54"/>
    </location>
</feature>
<proteinExistence type="predicted"/>
<evidence type="ECO:0000256" key="2">
    <source>
        <dbReference type="ARBA" id="ARBA00022692"/>
    </source>
</evidence>
<feature type="transmembrane region" description="Helical" evidence="5">
    <location>
        <begin position="66"/>
        <end position="85"/>
    </location>
</feature>
<feature type="transmembrane region" description="Helical" evidence="5">
    <location>
        <begin position="201"/>
        <end position="227"/>
    </location>
</feature>